<dbReference type="EMBL" id="BSPL01000017">
    <property type="protein sequence ID" value="GLS71633.1"/>
    <property type="molecule type" value="Genomic_DNA"/>
</dbReference>
<reference evidence="2" key="1">
    <citation type="journal article" date="2019" name="Int. J. Syst. Evol. Microbiol.">
        <title>The Global Catalogue of Microorganisms (GCM) 10K type strain sequencing project: providing services to taxonomists for standard genome sequencing and annotation.</title>
        <authorList>
            <consortium name="The Broad Institute Genomics Platform"/>
            <consortium name="The Broad Institute Genome Sequencing Center for Infectious Disease"/>
            <person name="Wu L."/>
            <person name="Ma J."/>
        </authorList>
    </citation>
    <scope>NUCLEOTIDE SEQUENCE [LARGE SCALE GENOMIC DNA]</scope>
    <source>
        <strain evidence="2">NBRC 103632</strain>
    </source>
</reference>
<gene>
    <name evidence="1" type="ORF">GCM10007890_36460</name>
</gene>
<protein>
    <submittedName>
        <fullName evidence="1">Uncharacterized protein</fullName>
    </submittedName>
</protein>
<dbReference type="Proteomes" id="UP001157440">
    <property type="component" value="Unassembled WGS sequence"/>
</dbReference>
<accession>A0AA37TI07</accession>
<dbReference type="AlphaFoldDB" id="A0AA37TI07"/>
<name>A0AA37TI07_9HYPH</name>
<sequence length="106" mass="10991">MRLTERQARIRLGEAVARAGGQVAFARGLQGVSPKAAESIVSKSLLGRQRVAGSVLAYLGLRRDAAGDIHTVEPPSRIEVLAVRAEGDAGVRAAAALVDGILGPRP</sequence>
<keyword evidence="2" id="KW-1185">Reference proteome</keyword>
<proteinExistence type="predicted"/>
<dbReference type="RefSeq" id="WP_238193814.1">
    <property type="nucleotide sequence ID" value="NZ_BPQZ01000001.1"/>
</dbReference>
<evidence type="ECO:0000313" key="1">
    <source>
        <dbReference type="EMBL" id="GLS71633.1"/>
    </source>
</evidence>
<organism evidence="1 2">
    <name type="scientific">Methylobacterium tardum</name>
    <dbReference type="NCBI Taxonomy" id="374432"/>
    <lineage>
        <taxon>Bacteria</taxon>
        <taxon>Pseudomonadati</taxon>
        <taxon>Pseudomonadota</taxon>
        <taxon>Alphaproteobacteria</taxon>
        <taxon>Hyphomicrobiales</taxon>
        <taxon>Methylobacteriaceae</taxon>
        <taxon>Methylobacterium</taxon>
    </lineage>
</organism>
<comment type="caution">
    <text evidence="1">The sequence shown here is derived from an EMBL/GenBank/DDBJ whole genome shotgun (WGS) entry which is preliminary data.</text>
</comment>
<evidence type="ECO:0000313" key="2">
    <source>
        <dbReference type="Proteomes" id="UP001157440"/>
    </source>
</evidence>